<dbReference type="GO" id="GO:0003908">
    <property type="term" value="F:methylated-DNA-[protein]-cysteine S-methyltransferase activity"/>
    <property type="evidence" value="ECO:0007669"/>
    <property type="project" value="UniProtKB-EC"/>
</dbReference>
<evidence type="ECO:0000256" key="1">
    <source>
        <dbReference type="ARBA" id="ARBA00001286"/>
    </source>
</evidence>
<dbReference type="FunFam" id="1.10.10.10:FF:000214">
    <property type="entry name" value="Methylated-DNA--protein-cysteine methyltransferase"/>
    <property type="match status" value="1"/>
</dbReference>
<dbReference type="SUPFAM" id="SSF46767">
    <property type="entry name" value="Methylated DNA-protein cysteine methyltransferase, C-terminal domain"/>
    <property type="match status" value="1"/>
</dbReference>
<dbReference type="RefSeq" id="WP_153703071.1">
    <property type="nucleotide sequence ID" value="NZ_JAJGUJ010000072.1"/>
</dbReference>
<dbReference type="InterPro" id="IPR036388">
    <property type="entry name" value="WH-like_DNA-bd_sf"/>
</dbReference>
<dbReference type="PANTHER" id="PTHR10815">
    <property type="entry name" value="METHYLATED-DNA--PROTEIN-CYSTEINE METHYLTRANSFERASE"/>
    <property type="match status" value="1"/>
</dbReference>
<keyword evidence="7" id="KW-0234">DNA repair</keyword>
<comment type="similarity">
    <text evidence="2">Belongs to the MGMT family.</text>
</comment>
<evidence type="ECO:0000256" key="2">
    <source>
        <dbReference type="ARBA" id="ARBA00008711"/>
    </source>
</evidence>
<dbReference type="SUPFAM" id="SSF53155">
    <property type="entry name" value="Methylated DNA-protein cysteine methyltransferase domain"/>
    <property type="match status" value="1"/>
</dbReference>
<dbReference type="Pfam" id="PF01035">
    <property type="entry name" value="DNA_binding_1"/>
    <property type="match status" value="1"/>
</dbReference>
<reference evidence="11 12" key="1">
    <citation type="submission" date="2019-11" db="EMBL/GenBank/DDBJ databases">
        <title>Draft genome sequence of 12 host-associated Lactobacillus reuteri rodent strains.</title>
        <authorList>
            <person name="Zhang S."/>
            <person name="Ozcam M."/>
            <person name="Van Pijkeren J.P."/>
        </authorList>
    </citation>
    <scope>NUCLEOTIDE SEQUENCE [LARGE SCALE GENOMIC DNA]</scope>
    <source>
        <strain evidence="11 12">CR</strain>
    </source>
</reference>
<evidence type="ECO:0000256" key="5">
    <source>
        <dbReference type="ARBA" id="ARBA00022679"/>
    </source>
</evidence>
<dbReference type="InterPro" id="IPR001497">
    <property type="entry name" value="MethylDNA_cys_MeTrfase_AS"/>
</dbReference>
<sequence length="165" mass="18290">MKKTFYDSPLGKMTILADDQFLYGLWFNGQKNFGGHYNLDMIEQGTSESSQKTIEWLKRYFAGQNPSLGGLTLAPAMTPFQKKVYQALKRVPYGRTVTYKELSDAIQTEQPAKNLSRAVGNAIGRNQILLLLPCHRVVGSNGSLTGYAGGLERKKSLLKLEGALN</sequence>
<keyword evidence="5 11" id="KW-0808">Transferase</keyword>
<comment type="caution">
    <text evidence="11">The sequence shown here is derived from an EMBL/GenBank/DDBJ whole genome shotgun (WGS) entry which is preliminary data.</text>
</comment>
<dbReference type="Gene3D" id="3.30.160.70">
    <property type="entry name" value="Methylated DNA-protein cysteine methyltransferase domain"/>
    <property type="match status" value="1"/>
</dbReference>
<dbReference type="InterPro" id="IPR008332">
    <property type="entry name" value="MethylG_MeTrfase_N"/>
</dbReference>
<name>A0A7X2G3K1_LIMRT</name>
<keyword evidence="6" id="KW-0227">DNA damage</keyword>
<evidence type="ECO:0000256" key="8">
    <source>
        <dbReference type="ARBA" id="ARBA00049348"/>
    </source>
</evidence>
<dbReference type="PANTHER" id="PTHR10815:SF5">
    <property type="entry name" value="METHYLATED-DNA--PROTEIN-CYSTEINE METHYLTRANSFERASE"/>
    <property type="match status" value="1"/>
</dbReference>
<accession>A0A7X2G3K1</accession>
<dbReference type="PROSITE" id="PS00374">
    <property type="entry name" value="MGMT"/>
    <property type="match status" value="1"/>
</dbReference>
<evidence type="ECO:0000256" key="3">
    <source>
        <dbReference type="ARBA" id="ARBA00011918"/>
    </source>
</evidence>
<evidence type="ECO:0000256" key="6">
    <source>
        <dbReference type="ARBA" id="ARBA00022763"/>
    </source>
</evidence>
<dbReference type="Proteomes" id="UP000470878">
    <property type="component" value="Unassembled WGS sequence"/>
</dbReference>
<dbReference type="InterPro" id="IPR014048">
    <property type="entry name" value="MethylDNA_cys_MeTrfase_DNA-bd"/>
</dbReference>
<dbReference type="CDD" id="cd06445">
    <property type="entry name" value="ATase"/>
    <property type="match status" value="1"/>
</dbReference>
<evidence type="ECO:0000259" key="10">
    <source>
        <dbReference type="Pfam" id="PF02870"/>
    </source>
</evidence>
<keyword evidence="4 11" id="KW-0489">Methyltransferase</keyword>
<dbReference type="InterPro" id="IPR036217">
    <property type="entry name" value="MethylDNA_cys_MeTrfase_DNAb"/>
</dbReference>
<dbReference type="Pfam" id="PF02870">
    <property type="entry name" value="Methyltransf_1N"/>
    <property type="match status" value="1"/>
</dbReference>
<proteinExistence type="inferred from homology"/>
<dbReference type="NCBIfam" id="TIGR00589">
    <property type="entry name" value="ogt"/>
    <property type="match status" value="1"/>
</dbReference>
<evidence type="ECO:0000313" key="12">
    <source>
        <dbReference type="Proteomes" id="UP000470878"/>
    </source>
</evidence>
<dbReference type="Gene3D" id="1.10.10.10">
    <property type="entry name" value="Winged helix-like DNA-binding domain superfamily/Winged helix DNA-binding domain"/>
    <property type="match status" value="1"/>
</dbReference>
<gene>
    <name evidence="11" type="ORF">GIX77_04135</name>
</gene>
<evidence type="ECO:0000256" key="4">
    <source>
        <dbReference type="ARBA" id="ARBA00022603"/>
    </source>
</evidence>
<dbReference type="AlphaFoldDB" id="A0A7X2G3K1"/>
<dbReference type="EMBL" id="WJMX01000004">
    <property type="protein sequence ID" value="MRH79973.1"/>
    <property type="molecule type" value="Genomic_DNA"/>
</dbReference>
<organism evidence="11 12">
    <name type="scientific">Limosilactobacillus reuteri</name>
    <name type="common">Lactobacillus reuteri</name>
    <dbReference type="NCBI Taxonomy" id="1598"/>
    <lineage>
        <taxon>Bacteria</taxon>
        <taxon>Bacillati</taxon>
        <taxon>Bacillota</taxon>
        <taxon>Bacilli</taxon>
        <taxon>Lactobacillales</taxon>
        <taxon>Lactobacillaceae</taxon>
        <taxon>Limosilactobacillus</taxon>
    </lineage>
</organism>
<evidence type="ECO:0000256" key="7">
    <source>
        <dbReference type="ARBA" id="ARBA00023204"/>
    </source>
</evidence>
<evidence type="ECO:0000313" key="11">
    <source>
        <dbReference type="EMBL" id="MRH79973.1"/>
    </source>
</evidence>
<dbReference type="InterPro" id="IPR036631">
    <property type="entry name" value="MGMT_N_sf"/>
</dbReference>
<feature type="domain" description="Methylguanine DNA methyltransferase ribonuclease-like" evidence="10">
    <location>
        <begin position="1"/>
        <end position="73"/>
    </location>
</feature>
<feature type="domain" description="Methylated-DNA-[protein]-cysteine S-methyltransferase DNA binding" evidence="9">
    <location>
        <begin position="79"/>
        <end position="163"/>
    </location>
</feature>
<dbReference type="GO" id="GO:0032259">
    <property type="term" value="P:methylation"/>
    <property type="evidence" value="ECO:0007669"/>
    <property type="project" value="UniProtKB-KW"/>
</dbReference>
<evidence type="ECO:0000259" key="9">
    <source>
        <dbReference type="Pfam" id="PF01035"/>
    </source>
</evidence>
<comment type="catalytic activity">
    <reaction evidence="8">
        <text>a 6-O-methyl-2'-deoxyguanosine in DNA + L-cysteinyl-[protein] = S-methyl-L-cysteinyl-[protein] + a 2'-deoxyguanosine in DNA</text>
        <dbReference type="Rhea" id="RHEA:24000"/>
        <dbReference type="Rhea" id="RHEA-COMP:10131"/>
        <dbReference type="Rhea" id="RHEA-COMP:10132"/>
        <dbReference type="Rhea" id="RHEA-COMP:11367"/>
        <dbReference type="Rhea" id="RHEA-COMP:11368"/>
        <dbReference type="ChEBI" id="CHEBI:29950"/>
        <dbReference type="ChEBI" id="CHEBI:82612"/>
        <dbReference type="ChEBI" id="CHEBI:85445"/>
        <dbReference type="ChEBI" id="CHEBI:85448"/>
        <dbReference type="EC" id="2.1.1.63"/>
    </reaction>
</comment>
<comment type="catalytic activity">
    <reaction evidence="1">
        <text>a 4-O-methyl-thymidine in DNA + L-cysteinyl-[protein] = a thymidine in DNA + S-methyl-L-cysteinyl-[protein]</text>
        <dbReference type="Rhea" id="RHEA:53428"/>
        <dbReference type="Rhea" id="RHEA-COMP:10131"/>
        <dbReference type="Rhea" id="RHEA-COMP:10132"/>
        <dbReference type="Rhea" id="RHEA-COMP:13555"/>
        <dbReference type="Rhea" id="RHEA-COMP:13556"/>
        <dbReference type="ChEBI" id="CHEBI:29950"/>
        <dbReference type="ChEBI" id="CHEBI:82612"/>
        <dbReference type="ChEBI" id="CHEBI:137386"/>
        <dbReference type="ChEBI" id="CHEBI:137387"/>
        <dbReference type="EC" id="2.1.1.63"/>
    </reaction>
</comment>
<dbReference type="EC" id="2.1.1.63" evidence="3"/>
<protein>
    <recommendedName>
        <fullName evidence="3">methylated-DNA--[protein]-cysteine S-methyltransferase</fullName>
        <ecNumber evidence="3">2.1.1.63</ecNumber>
    </recommendedName>
</protein>
<dbReference type="GO" id="GO:0006281">
    <property type="term" value="P:DNA repair"/>
    <property type="evidence" value="ECO:0007669"/>
    <property type="project" value="UniProtKB-KW"/>
</dbReference>